<keyword evidence="2 3" id="KW-0501">Molybdenum cofactor biosynthesis</keyword>
<comment type="subcellular location">
    <subcellularLocation>
        <location evidence="3">Cytoplasm</location>
    </subcellularLocation>
</comment>
<dbReference type="RefSeq" id="WP_089794029.1">
    <property type="nucleotide sequence ID" value="NZ_FPBP01000003.1"/>
</dbReference>
<dbReference type="Proteomes" id="UP000198693">
    <property type="component" value="Unassembled WGS sequence"/>
</dbReference>
<protein>
    <recommendedName>
        <fullName evidence="3">Sulfur carrier protein FdhD</fullName>
    </recommendedName>
</protein>
<dbReference type="Gene3D" id="3.10.20.10">
    <property type="match status" value="1"/>
</dbReference>
<name>A0A1I7GXD2_9GAMM</name>
<organism evidence="5 6">
    <name type="scientific">Halomonas korlensis</name>
    <dbReference type="NCBI Taxonomy" id="463301"/>
    <lineage>
        <taxon>Bacteria</taxon>
        <taxon>Pseudomonadati</taxon>
        <taxon>Pseudomonadota</taxon>
        <taxon>Gammaproteobacteria</taxon>
        <taxon>Oceanospirillales</taxon>
        <taxon>Halomonadaceae</taxon>
        <taxon>Halomonas</taxon>
    </lineage>
</organism>
<feature type="region of interest" description="Disordered" evidence="4">
    <location>
        <begin position="273"/>
        <end position="295"/>
    </location>
</feature>
<comment type="similarity">
    <text evidence="3">Belongs to the FdhD family.</text>
</comment>
<feature type="binding site" evidence="3">
    <location>
        <begin position="252"/>
        <end position="257"/>
    </location>
    <ligand>
        <name>Mo-bis(molybdopterin guanine dinucleotide)</name>
        <dbReference type="ChEBI" id="CHEBI:60539"/>
    </ligand>
</feature>
<dbReference type="PANTHER" id="PTHR30592:SF1">
    <property type="entry name" value="SULFUR CARRIER PROTEIN FDHD"/>
    <property type="match status" value="1"/>
</dbReference>
<keyword evidence="6" id="KW-1185">Reference proteome</keyword>
<feature type="active site" description="Cysteine persulfide intermediate" evidence="3">
    <location>
        <position position="111"/>
    </location>
</feature>
<dbReference type="PIRSF" id="PIRSF015626">
    <property type="entry name" value="FdhD"/>
    <property type="match status" value="1"/>
</dbReference>
<proteinExistence type="inferred from homology"/>
<dbReference type="EMBL" id="FPBP01000003">
    <property type="protein sequence ID" value="SFU53097.1"/>
    <property type="molecule type" value="Genomic_DNA"/>
</dbReference>
<dbReference type="NCBIfam" id="TIGR00129">
    <property type="entry name" value="fdhD_narQ"/>
    <property type="match status" value="1"/>
</dbReference>
<dbReference type="HAMAP" id="MF_00187">
    <property type="entry name" value="FdhD"/>
    <property type="match status" value="1"/>
</dbReference>
<dbReference type="Gene3D" id="3.40.140.10">
    <property type="entry name" value="Cytidine Deaminase, domain 2"/>
    <property type="match status" value="1"/>
</dbReference>
<dbReference type="Pfam" id="PF02634">
    <property type="entry name" value="FdhD-NarQ"/>
    <property type="match status" value="1"/>
</dbReference>
<dbReference type="PANTHER" id="PTHR30592">
    <property type="entry name" value="FORMATE DEHYDROGENASE"/>
    <property type="match status" value="1"/>
</dbReference>
<evidence type="ECO:0000256" key="3">
    <source>
        <dbReference type="HAMAP-Rule" id="MF_00187"/>
    </source>
</evidence>
<dbReference type="GO" id="GO:0016783">
    <property type="term" value="F:sulfurtransferase activity"/>
    <property type="evidence" value="ECO:0007669"/>
    <property type="project" value="InterPro"/>
</dbReference>
<dbReference type="GO" id="GO:0005737">
    <property type="term" value="C:cytoplasm"/>
    <property type="evidence" value="ECO:0007669"/>
    <property type="project" value="UniProtKB-SubCell"/>
</dbReference>
<dbReference type="STRING" id="463301.SAMN04487955_103317"/>
<sequence>MNGGVNGFIPTDIVSMQATGANTREDFIAVEEALEIRVVGTEPVITMRTPGHDRELAAGLMLSEGLARARCDFKVIDHLVGQPDVLQLVIRGFNHQGAERLARSSLSSSACGVCGKKKLNLETLEPLDALQEGPHVSGELLSSLPARLQAHQALFAQTGGLHAAALFTATGELRAVREDVGRHNALDKLNGWALMNDQLPLAGQIVLLSGRASFELIQKAIMARVPMVCCISAPSSYAVRLAREFGVTLVGFLREGRFNVYAHPERIAYAHDVQAADSPSDRSTQPAVAEFPSLR</sequence>
<evidence type="ECO:0000256" key="2">
    <source>
        <dbReference type="ARBA" id="ARBA00023150"/>
    </source>
</evidence>
<gene>
    <name evidence="3" type="primary">fdhD</name>
    <name evidence="5" type="ORF">SAMN04487955_103317</name>
</gene>
<accession>A0A1I7GXD2</accession>
<evidence type="ECO:0000313" key="6">
    <source>
        <dbReference type="Proteomes" id="UP000198693"/>
    </source>
</evidence>
<evidence type="ECO:0000256" key="1">
    <source>
        <dbReference type="ARBA" id="ARBA00022490"/>
    </source>
</evidence>
<evidence type="ECO:0000256" key="4">
    <source>
        <dbReference type="SAM" id="MobiDB-lite"/>
    </source>
</evidence>
<dbReference type="AlphaFoldDB" id="A0A1I7GXD2"/>
<dbReference type="GO" id="GO:0006777">
    <property type="term" value="P:Mo-molybdopterin cofactor biosynthetic process"/>
    <property type="evidence" value="ECO:0007669"/>
    <property type="project" value="UniProtKB-UniRule"/>
</dbReference>
<comment type="function">
    <text evidence="3">Required for formate dehydrogenase (FDH) activity. Acts as a sulfur carrier protein that transfers sulfur from IscS to the molybdenum cofactor prior to its insertion into FDH.</text>
</comment>
<dbReference type="SUPFAM" id="SSF53927">
    <property type="entry name" value="Cytidine deaminase-like"/>
    <property type="match status" value="1"/>
</dbReference>
<reference evidence="6" key="1">
    <citation type="submission" date="2016-10" db="EMBL/GenBank/DDBJ databases">
        <authorList>
            <person name="Varghese N."/>
            <person name="Submissions S."/>
        </authorList>
    </citation>
    <scope>NUCLEOTIDE SEQUENCE [LARGE SCALE GENOMIC DNA]</scope>
    <source>
        <strain evidence="6">CGMCC 1.6981</strain>
    </source>
</reference>
<keyword evidence="1 3" id="KW-0963">Cytoplasm</keyword>
<evidence type="ECO:0000313" key="5">
    <source>
        <dbReference type="EMBL" id="SFU53097.1"/>
    </source>
</evidence>
<dbReference type="InterPro" id="IPR016193">
    <property type="entry name" value="Cytidine_deaminase-like"/>
</dbReference>
<dbReference type="InterPro" id="IPR003786">
    <property type="entry name" value="FdhD"/>
</dbReference>
<dbReference type="GO" id="GO:0097163">
    <property type="term" value="F:sulfur carrier activity"/>
    <property type="evidence" value="ECO:0007669"/>
    <property type="project" value="UniProtKB-UniRule"/>
</dbReference>
<dbReference type="OrthoDB" id="3197277at2"/>